<gene>
    <name evidence="2" type="ORF">NDU88_005444</name>
</gene>
<keyword evidence="3" id="KW-1185">Reference proteome</keyword>
<reference evidence="2" key="1">
    <citation type="journal article" date="2022" name="bioRxiv">
        <title>Sequencing and chromosome-scale assembly of the giantPleurodeles waltlgenome.</title>
        <authorList>
            <person name="Brown T."/>
            <person name="Elewa A."/>
            <person name="Iarovenko S."/>
            <person name="Subramanian E."/>
            <person name="Araus A.J."/>
            <person name="Petzold A."/>
            <person name="Susuki M."/>
            <person name="Suzuki K.-i.T."/>
            <person name="Hayashi T."/>
            <person name="Toyoda A."/>
            <person name="Oliveira C."/>
            <person name="Osipova E."/>
            <person name="Leigh N.D."/>
            <person name="Simon A."/>
            <person name="Yun M.H."/>
        </authorList>
    </citation>
    <scope>NUCLEOTIDE SEQUENCE</scope>
    <source>
        <strain evidence="2">20211129_DDA</strain>
        <tissue evidence="2">Liver</tissue>
    </source>
</reference>
<sequence>MREREALRLQLLSWNDSWLQQSSRMDLPKALEPEMGLQEKPPFAEGRRGWGRKGAKNPVRLQAVAPAAAWKNEPSAVMRSEATAQQQ</sequence>
<accession>A0AAV7MWA8</accession>
<feature type="region of interest" description="Disordered" evidence="1">
    <location>
        <begin position="31"/>
        <end position="56"/>
    </location>
</feature>
<protein>
    <submittedName>
        <fullName evidence="2">Uncharacterized protein</fullName>
    </submittedName>
</protein>
<dbReference type="Proteomes" id="UP001066276">
    <property type="component" value="Chromosome 9"/>
</dbReference>
<evidence type="ECO:0000256" key="1">
    <source>
        <dbReference type="SAM" id="MobiDB-lite"/>
    </source>
</evidence>
<name>A0AAV7MWA8_PLEWA</name>
<dbReference type="AlphaFoldDB" id="A0AAV7MWA8"/>
<proteinExistence type="predicted"/>
<evidence type="ECO:0000313" key="3">
    <source>
        <dbReference type="Proteomes" id="UP001066276"/>
    </source>
</evidence>
<evidence type="ECO:0000313" key="2">
    <source>
        <dbReference type="EMBL" id="KAJ1108060.1"/>
    </source>
</evidence>
<organism evidence="2 3">
    <name type="scientific">Pleurodeles waltl</name>
    <name type="common">Iberian ribbed newt</name>
    <dbReference type="NCBI Taxonomy" id="8319"/>
    <lineage>
        <taxon>Eukaryota</taxon>
        <taxon>Metazoa</taxon>
        <taxon>Chordata</taxon>
        <taxon>Craniata</taxon>
        <taxon>Vertebrata</taxon>
        <taxon>Euteleostomi</taxon>
        <taxon>Amphibia</taxon>
        <taxon>Batrachia</taxon>
        <taxon>Caudata</taxon>
        <taxon>Salamandroidea</taxon>
        <taxon>Salamandridae</taxon>
        <taxon>Pleurodelinae</taxon>
        <taxon>Pleurodeles</taxon>
    </lineage>
</organism>
<comment type="caution">
    <text evidence="2">The sequence shown here is derived from an EMBL/GenBank/DDBJ whole genome shotgun (WGS) entry which is preliminary data.</text>
</comment>
<dbReference type="EMBL" id="JANPWB010000013">
    <property type="protein sequence ID" value="KAJ1108060.1"/>
    <property type="molecule type" value="Genomic_DNA"/>
</dbReference>